<evidence type="ECO:0000313" key="2">
    <source>
        <dbReference type="EMBL" id="EAZ63423.2"/>
    </source>
</evidence>
<dbReference type="OrthoDB" id="5345392at2759"/>
<name>A3GFY1_PICST</name>
<dbReference type="KEGG" id="pic:PICST_74521"/>
<dbReference type="RefSeq" id="XP_001387446.2">
    <property type="nucleotide sequence ID" value="XM_001387409.1"/>
</dbReference>
<dbReference type="OMA" id="WSPYLDF"/>
<reference evidence="2 3" key="1">
    <citation type="journal article" date="2007" name="Nat. Biotechnol.">
        <title>Genome sequence of the lignocellulose-bioconverting and xylose-fermenting yeast Pichia stipitis.</title>
        <authorList>
            <person name="Jeffries T.W."/>
            <person name="Grigoriev I.V."/>
            <person name="Grimwood J."/>
            <person name="Laplaza J.M."/>
            <person name="Aerts A."/>
            <person name="Salamov A."/>
            <person name="Schmutz J."/>
            <person name="Lindquist E."/>
            <person name="Dehal P."/>
            <person name="Shapiro H."/>
            <person name="Jin Y.S."/>
            <person name="Passoth V."/>
            <person name="Richardson P.M."/>
        </authorList>
    </citation>
    <scope>NUCLEOTIDE SEQUENCE [LARGE SCALE GENOMIC DNA]</scope>
    <source>
        <strain evidence="3">ATCC 58785 / CBS 6054 / NBRC 10063 / NRRL Y-11545</strain>
    </source>
</reference>
<keyword evidence="3" id="KW-1185">Reference proteome</keyword>
<dbReference type="HOGENOM" id="CLU_490882_0_0_1"/>
<dbReference type="GO" id="GO:0005802">
    <property type="term" value="C:trans-Golgi network"/>
    <property type="evidence" value="ECO:0007669"/>
    <property type="project" value="TreeGrafter"/>
</dbReference>
<comment type="caution">
    <text evidence="2">The sequence shown here is derived from an EMBL/GenBank/DDBJ whole genome shotgun (WGS) entry which is preliminary data.</text>
</comment>
<dbReference type="GO" id="GO:1990071">
    <property type="term" value="C:TRAPPII protein complex"/>
    <property type="evidence" value="ECO:0007669"/>
    <property type="project" value="InterPro"/>
</dbReference>
<organism evidence="2 3">
    <name type="scientific">Scheffersomyces stipitis (strain ATCC 58785 / CBS 6054 / NBRC 10063 / NRRL Y-11545)</name>
    <name type="common">Yeast</name>
    <name type="synonym">Pichia stipitis</name>
    <dbReference type="NCBI Taxonomy" id="322104"/>
    <lineage>
        <taxon>Eukaryota</taxon>
        <taxon>Fungi</taxon>
        <taxon>Dikarya</taxon>
        <taxon>Ascomycota</taxon>
        <taxon>Saccharomycotina</taxon>
        <taxon>Pichiomycetes</taxon>
        <taxon>Debaryomycetaceae</taxon>
        <taxon>Scheffersomyces</taxon>
    </lineage>
</organism>
<dbReference type="Pfam" id="PF12735">
    <property type="entry name" value="IgD3_Trs65"/>
    <property type="match status" value="1"/>
</dbReference>
<accession>A3GFY1</accession>
<dbReference type="eggNOG" id="KOG1944">
    <property type="taxonomic scope" value="Eukaryota"/>
</dbReference>
<dbReference type="GeneID" id="4851180"/>
<dbReference type="PANTHER" id="PTHR28159">
    <property type="entry name" value="TRAFFICKING PROTEIN PARTICLE COMPLEX II-SPECIFIC SUBUNIT 65"/>
    <property type="match status" value="1"/>
</dbReference>
<dbReference type="Proteomes" id="UP000002258">
    <property type="component" value="Chromosome 1"/>
</dbReference>
<dbReference type="FunCoup" id="A3GFY1">
    <property type="interactions" value="53"/>
</dbReference>
<proteinExistence type="predicted"/>
<dbReference type="STRING" id="322104.A3GFY1"/>
<dbReference type="GO" id="GO:0006891">
    <property type="term" value="P:intra-Golgi vesicle-mediated transport"/>
    <property type="evidence" value="ECO:0007669"/>
    <property type="project" value="InterPro"/>
</dbReference>
<dbReference type="PANTHER" id="PTHR28159:SF1">
    <property type="entry name" value="TRAFFICKING PROTEIN PARTICLE COMPLEX II-SPECIFIC SUBUNIT 65"/>
    <property type="match status" value="1"/>
</dbReference>
<dbReference type="InterPro" id="IPR024662">
    <property type="entry name" value="Trs65"/>
</dbReference>
<protein>
    <submittedName>
        <fullName evidence="2">KRE11-like protein</fullName>
    </submittedName>
</protein>
<dbReference type="EMBL" id="AAVQ01000001">
    <property type="protein sequence ID" value="EAZ63423.2"/>
    <property type="molecule type" value="Genomic_DNA"/>
</dbReference>
<dbReference type="InParanoid" id="A3GFY1"/>
<evidence type="ECO:0000259" key="1">
    <source>
        <dbReference type="Pfam" id="PF12735"/>
    </source>
</evidence>
<evidence type="ECO:0000313" key="3">
    <source>
        <dbReference type="Proteomes" id="UP000002258"/>
    </source>
</evidence>
<dbReference type="InterPro" id="IPR055420">
    <property type="entry name" value="IgD3_Trs65"/>
</dbReference>
<gene>
    <name evidence="2" type="primary">KRE11</name>
    <name evidence="2" type="ORF">PICST_74521</name>
</gene>
<feature type="domain" description="Trafficking protein particle complex II-specific subunit 65 IgD3" evidence="1">
    <location>
        <begin position="438"/>
        <end position="605"/>
    </location>
</feature>
<dbReference type="AlphaFoldDB" id="A3GFY1"/>
<sequence length="607" mass="67250">MSISIVLPSNPDRLRGVTDIDKFLFVCNPSASTRRIVFFDESIVGYIVYQGQELPSHRSQVYLDVTILPADIVENQNPEKYLSLGSAAITDLLLKEENLIFDNVESQANGNHYSIWRFEVPIIYPRRRFSNPILFLSCAIHDSGTDNNLQLSTLSLHSSDECLPDYLPGRANNLIAEMNNQISKSADNNSILENTTINTQSLHELKASIRIPVSVSLVIRIKSTKPAGRNNLLLATLNIESSEELSKLLVEVLGNTPEYYFNISSLSMDFKYGDIKEIKTDSLRLPLRFKSSDSINFTYKLTNNENADSNNYMFSRPVNIKLVVQIQKYIPKLDTYENLSGTITTSWSPYLDFSIIAPPINSSLKTTNTYSQQSSASSQTQPVVPTSKLLNSTRKSAMINSLYKLKSPNPTTYSANNIMGTLGSNSSVNTSASSVTVNLTTNNNSTLTGLKLNFKGKLNIKLGEVNNWKIQAINNSPSRLNLSLLVQNPINFNPIYNSGTTSNNVSSSNLLNSEAVTGQSNASNDIIVYNKFQLYSLYNSLKMNTNGVIILNNDIRIGPLDSNTVFETDIKLIGISKGIFNLDGIKIFDINSGDGLDFGKLVEVFVI</sequence>